<proteinExistence type="predicted"/>
<dbReference type="GO" id="GO:0005634">
    <property type="term" value="C:nucleus"/>
    <property type="evidence" value="ECO:0007669"/>
    <property type="project" value="TreeGrafter"/>
</dbReference>
<dbReference type="InterPro" id="IPR000008">
    <property type="entry name" value="C2_dom"/>
</dbReference>
<dbReference type="EMBL" id="CAJVPS010000275">
    <property type="protein sequence ID" value="CAG8472538.1"/>
    <property type="molecule type" value="Genomic_DNA"/>
</dbReference>
<dbReference type="InterPro" id="IPR011009">
    <property type="entry name" value="Kinase-like_dom_sf"/>
</dbReference>
<dbReference type="InterPro" id="IPR035892">
    <property type="entry name" value="C2_domain_sf"/>
</dbReference>
<dbReference type="AlphaFoldDB" id="A0A9N8W575"/>
<organism evidence="4 5">
    <name type="scientific">Ambispora leptoticha</name>
    <dbReference type="NCBI Taxonomy" id="144679"/>
    <lineage>
        <taxon>Eukaryota</taxon>
        <taxon>Fungi</taxon>
        <taxon>Fungi incertae sedis</taxon>
        <taxon>Mucoromycota</taxon>
        <taxon>Glomeromycotina</taxon>
        <taxon>Glomeromycetes</taxon>
        <taxon>Archaeosporales</taxon>
        <taxon>Ambisporaceae</taxon>
        <taxon>Ambispora</taxon>
    </lineage>
</organism>
<evidence type="ECO:0000313" key="5">
    <source>
        <dbReference type="Proteomes" id="UP000789508"/>
    </source>
</evidence>
<feature type="region of interest" description="Disordered" evidence="1">
    <location>
        <begin position="317"/>
        <end position="399"/>
    </location>
</feature>
<dbReference type="Proteomes" id="UP000789508">
    <property type="component" value="Unassembled WGS sequence"/>
</dbReference>
<dbReference type="InterPro" id="IPR000719">
    <property type="entry name" value="Prot_kinase_dom"/>
</dbReference>
<dbReference type="PANTHER" id="PTHR44167">
    <property type="entry name" value="OVARIAN-SPECIFIC SERINE/THREONINE-PROTEIN KINASE LOK-RELATED"/>
    <property type="match status" value="1"/>
</dbReference>
<accession>A0A9N8W575</accession>
<feature type="domain" description="Protein kinase" evidence="3">
    <location>
        <begin position="393"/>
        <end position="661"/>
    </location>
</feature>
<comment type="caution">
    <text evidence="4">The sequence shown here is derived from an EMBL/GenBank/DDBJ whole genome shotgun (WGS) entry which is preliminary data.</text>
</comment>
<name>A0A9N8W575_9GLOM</name>
<dbReference type="Pfam" id="PF00168">
    <property type="entry name" value="C2"/>
    <property type="match status" value="1"/>
</dbReference>
<dbReference type="Pfam" id="PF00069">
    <property type="entry name" value="Pkinase"/>
    <property type="match status" value="1"/>
</dbReference>
<feature type="compositionally biased region" description="Low complexity" evidence="1">
    <location>
        <begin position="354"/>
        <end position="394"/>
    </location>
</feature>
<dbReference type="OrthoDB" id="2449239at2759"/>
<feature type="compositionally biased region" description="Polar residues" evidence="1">
    <location>
        <begin position="327"/>
        <end position="339"/>
    </location>
</feature>
<reference evidence="4" key="1">
    <citation type="submission" date="2021-06" db="EMBL/GenBank/DDBJ databases">
        <authorList>
            <person name="Kallberg Y."/>
            <person name="Tangrot J."/>
            <person name="Rosling A."/>
        </authorList>
    </citation>
    <scope>NUCLEOTIDE SEQUENCE</scope>
    <source>
        <strain evidence="4">FL130A</strain>
    </source>
</reference>
<dbReference type="GO" id="GO:0005524">
    <property type="term" value="F:ATP binding"/>
    <property type="evidence" value="ECO:0007669"/>
    <property type="project" value="InterPro"/>
</dbReference>
<keyword evidence="5" id="KW-1185">Reference proteome</keyword>
<dbReference type="GO" id="GO:0044773">
    <property type="term" value="P:mitotic DNA damage checkpoint signaling"/>
    <property type="evidence" value="ECO:0007669"/>
    <property type="project" value="TreeGrafter"/>
</dbReference>
<evidence type="ECO:0000259" key="2">
    <source>
        <dbReference type="PROSITE" id="PS50004"/>
    </source>
</evidence>
<feature type="domain" description="C2" evidence="2">
    <location>
        <begin position="1"/>
        <end position="120"/>
    </location>
</feature>
<evidence type="ECO:0000259" key="3">
    <source>
        <dbReference type="PROSITE" id="PS50011"/>
    </source>
</evidence>
<dbReference type="Gene3D" id="2.60.40.150">
    <property type="entry name" value="C2 domain"/>
    <property type="match status" value="1"/>
</dbReference>
<dbReference type="GO" id="GO:0004674">
    <property type="term" value="F:protein serine/threonine kinase activity"/>
    <property type="evidence" value="ECO:0007669"/>
    <property type="project" value="TreeGrafter"/>
</dbReference>
<dbReference type="SMART" id="SM00220">
    <property type="entry name" value="S_TKc"/>
    <property type="match status" value="1"/>
</dbReference>
<sequence length="671" mass="76629">MSRSRKNERPAMLLIKNMQINLSSSEPGGKLGRLLFGPDTKPKLEFSIDDKRCKTTETKISRKNEASWSEHLTFELSPPVKEVLHVNCYDMSRGGDEGFFGKAELNLSSCEAKGKIPVELPLENLEKHKKSVGNVFFTIYFLSGNLPKDADLNLRDESSSNNIKGVLLLKNITCKGIGAKGHLELLLRIQDNPTEVGAQERSTRRRSQAPVTDITKKHTTEKYWNMSPEECEYPIAFSLIDKNIKLCIQYRYFSMINGFAKAELEINSAENWKTLMETGMLKCDLPLKGTDLDGHTRFNISFHTLTTFKQIIEENSQETTQAHDGESNNPNQEEGNINENSEDGPKTETKKPPSRSNSSASSEKSQPYSHSRRTSTFSSTSSTSRFSNRTNSTYRSKRTPNENYGSVKIVCSRSYILSSVEYQERKYRNRLYKGQTNYYSSDQIIIKVFEHQSLWENERKFLCRLQSKYVVKWMDMEIDRPFGGFVSITCYAGEDLEAKQHIFNDPISKKQILLSISKAIKFLHDQEIAHLDLKPSDIICKPNKDCKIRLCDFEMAKEFGNLLQFNHDDFVPGFSAPEIVQPPTIPIKVSSAQDIFSLGCIFYFIHTKKIIYESFDDLSTCVGKVRCDIFDQGAASIIVQMLDQDPINRPKIQKVIDSDYFKEDSDTYKED</sequence>
<dbReference type="SUPFAM" id="SSF49562">
    <property type="entry name" value="C2 domain (Calcium/lipid-binding domain, CaLB)"/>
    <property type="match status" value="1"/>
</dbReference>
<dbReference type="PROSITE" id="PS50011">
    <property type="entry name" value="PROTEIN_KINASE_DOM"/>
    <property type="match status" value="1"/>
</dbReference>
<dbReference type="PANTHER" id="PTHR44167:SF24">
    <property type="entry name" value="SERINE_THREONINE-PROTEIN KINASE CHK2"/>
    <property type="match status" value="1"/>
</dbReference>
<dbReference type="GO" id="GO:0005737">
    <property type="term" value="C:cytoplasm"/>
    <property type="evidence" value="ECO:0007669"/>
    <property type="project" value="TreeGrafter"/>
</dbReference>
<evidence type="ECO:0000256" key="1">
    <source>
        <dbReference type="SAM" id="MobiDB-lite"/>
    </source>
</evidence>
<evidence type="ECO:0000313" key="4">
    <source>
        <dbReference type="EMBL" id="CAG8472538.1"/>
    </source>
</evidence>
<dbReference type="SUPFAM" id="SSF56112">
    <property type="entry name" value="Protein kinase-like (PK-like)"/>
    <property type="match status" value="1"/>
</dbReference>
<dbReference type="CDD" id="cd00180">
    <property type="entry name" value="PKc"/>
    <property type="match status" value="1"/>
</dbReference>
<dbReference type="PROSITE" id="PS50004">
    <property type="entry name" value="C2"/>
    <property type="match status" value="1"/>
</dbReference>
<gene>
    <name evidence="4" type="ORF">ALEPTO_LOCUS2083</name>
</gene>
<protein>
    <submittedName>
        <fullName evidence="4">7068_t:CDS:1</fullName>
    </submittedName>
</protein>
<dbReference type="Gene3D" id="1.10.510.10">
    <property type="entry name" value="Transferase(Phosphotransferase) domain 1"/>
    <property type="match status" value="1"/>
</dbReference>